<dbReference type="GeneID" id="70234711"/>
<dbReference type="AlphaFoldDB" id="A0A9P8T7Z7"/>
<dbReference type="EMBL" id="JAEUBE010000158">
    <property type="protein sequence ID" value="KAH3668989.1"/>
    <property type="molecule type" value="Genomic_DNA"/>
</dbReference>
<evidence type="ECO:0000313" key="1">
    <source>
        <dbReference type="EMBL" id="KAH3668989.1"/>
    </source>
</evidence>
<proteinExistence type="predicted"/>
<reference evidence="1" key="1">
    <citation type="journal article" date="2021" name="Open Biol.">
        <title>Shared evolutionary footprints suggest mitochondrial oxidative damage underlies multiple complex I losses in fungi.</title>
        <authorList>
            <person name="Schikora-Tamarit M.A."/>
            <person name="Marcet-Houben M."/>
            <person name="Nosek J."/>
            <person name="Gabaldon T."/>
        </authorList>
    </citation>
    <scope>NUCLEOTIDE SEQUENCE</scope>
    <source>
        <strain evidence="1">CBS6075</strain>
    </source>
</reference>
<dbReference type="Proteomes" id="UP000769157">
    <property type="component" value="Unassembled WGS sequence"/>
</dbReference>
<comment type="caution">
    <text evidence="1">The sequence shown here is derived from an EMBL/GenBank/DDBJ whole genome shotgun (WGS) entry which is preliminary data.</text>
</comment>
<sequence length="226" mass="26515">MFHSQANVQIFKTHLAYNSSLITRIYGPRGLTAKYLAKFKPDEQCKIVYRNLIRLRRYLTMMSHFKEVYGLYIQARFREDYHEKRAILNPSLPRLKNKEILRRMANSVNFVSNACAEPLGEDNMEFRILRGIILHESSKIKAKIDYPANILSVRDFSEHKLMYQALGQTPQLPPDWLQFLKTSQTFMRAPGKVSSTKRALIPQVMLSVLRYEKNKEYLNETARLIL</sequence>
<dbReference type="RefSeq" id="XP_046063403.1">
    <property type="nucleotide sequence ID" value="XM_046203647.1"/>
</dbReference>
<dbReference type="OrthoDB" id="3991133at2759"/>
<gene>
    <name evidence="1" type="ORF">OGAPHI_002744</name>
</gene>
<evidence type="ECO:0000313" key="2">
    <source>
        <dbReference type="Proteomes" id="UP000769157"/>
    </source>
</evidence>
<organism evidence="1 2">
    <name type="scientific">Ogataea philodendri</name>
    <dbReference type="NCBI Taxonomy" id="1378263"/>
    <lineage>
        <taxon>Eukaryota</taxon>
        <taxon>Fungi</taxon>
        <taxon>Dikarya</taxon>
        <taxon>Ascomycota</taxon>
        <taxon>Saccharomycotina</taxon>
        <taxon>Pichiomycetes</taxon>
        <taxon>Pichiales</taxon>
        <taxon>Pichiaceae</taxon>
        <taxon>Ogataea</taxon>
    </lineage>
</organism>
<keyword evidence="2" id="KW-1185">Reference proteome</keyword>
<name>A0A9P8T7Z7_9ASCO</name>
<reference evidence="1" key="2">
    <citation type="submission" date="2021-01" db="EMBL/GenBank/DDBJ databases">
        <authorList>
            <person name="Schikora-Tamarit M.A."/>
        </authorList>
    </citation>
    <scope>NUCLEOTIDE SEQUENCE</scope>
    <source>
        <strain evidence="1">CBS6075</strain>
    </source>
</reference>
<evidence type="ECO:0008006" key="3">
    <source>
        <dbReference type="Google" id="ProtNLM"/>
    </source>
</evidence>
<accession>A0A9P8T7Z7</accession>
<protein>
    <recommendedName>
        <fullName evidence="3">Increased recombination centers protein 19</fullName>
    </recommendedName>
</protein>